<feature type="transmembrane region" description="Helical" evidence="11">
    <location>
        <begin position="31"/>
        <end position="52"/>
    </location>
</feature>
<comment type="subcellular location">
    <subcellularLocation>
        <location evidence="1 11">Cell membrane</location>
        <topology evidence="1 11">Multi-pass membrane protein</topology>
    </subcellularLocation>
</comment>
<dbReference type="GO" id="GO:0062054">
    <property type="term" value="F:fluoride channel activity"/>
    <property type="evidence" value="ECO:0007669"/>
    <property type="project" value="UniProtKB-UniRule"/>
</dbReference>
<dbReference type="InterPro" id="IPR003691">
    <property type="entry name" value="FluC"/>
</dbReference>
<organism evidence="12 13">
    <name type="scientific">Cnuella takakiae</name>
    <dbReference type="NCBI Taxonomy" id="1302690"/>
    <lineage>
        <taxon>Bacteria</taxon>
        <taxon>Pseudomonadati</taxon>
        <taxon>Bacteroidota</taxon>
        <taxon>Chitinophagia</taxon>
        <taxon>Chitinophagales</taxon>
        <taxon>Chitinophagaceae</taxon>
        <taxon>Cnuella</taxon>
    </lineage>
</organism>
<evidence type="ECO:0000256" key="1">
    <source>
        <dbReference type="ARBA" id="ARBA00004651"/>
    </source>
</evidence>
<evidence type="ECO:0000313" key="13">
    <source>
        <dbReference type="Proteomes" id="UP000184368"/>
    </source>
</evidence>
<comment type="similarity">
    <text evidence="9 11">Belongs to the fluoride channel Fluc/FEX (TC 1.A.43) family.</text>
</comment>
<evidence type="ECO:0000256" key="5">
    <source>
        <dbReference type="ARBA" id="ARBA00022989"/>
    </source>
</evidence>
<feature type="transmembrane region" description="Helical" evidence="11">
    <location>
        <begin position="64"/>
        <end position="82"/>
    </location>
</feature>
<sequence>MMQQWLLVGLGGAAGSMLRFAGQKLLPAQSFPYGTFAVNITGCLLIGIFWALFQKGVINTEGRLLLMTGLCGGFTTFSAFTLESIQLLQSGRTIPFILYLTTSLVLGLLATFCGYKLFH</sequence>
<dbReference type="RefSeq" id="WP_216820655.1">
    <property type="nucleotide sequence ID" value="NZ_FQUO01000015.1"/>
</dbReference>
<dbReference type="HAMAP" id="MF_00454">
    <property type="entry name" value="FluC"/>
    <property type="match status" value="1"/>
</dbReference>
<dbReference type="Proteomes" id="UP000184368">
    <property type="component" value="Unassembled WGS sequence"/>
</dbReference>
<evidence type="ECO:0000256" key="9">
    <source>
        <dbReference type="ARBA" id="ARBA00035120"/>
    </source>
</evidence>
<dbReference type="AlphaFoldDB" id="A0A1M5FYC4"/>
<dbReference type="GO" id="GO:0140114">
    <property type="term" value="P:cellular detoxification of fluoride"/>
    <property type="evidence" value="ECO:0007669"/>
    <property type="project" value="UniProtKB-UniRule"/>
</dbReference>
<comment type="function">
    <text evidence="11">Fluoride-specific ion channel. Important for reducing fluoride concentration in the cell, thus reducing its toxicity.</text>
</comment>
<proteinExistence type="inferred from homology"/>
<keyword evidence="6 11" id="KW-0406">Ion transport</keyword>
<keyword evidence="11" id="KW-0813">Transport</keyword>
<reference evidence="12 13" key="1">
    <citation type="submission" date="2016-11" db="EMBL/GenBank/DDBJ databases">
        <authorList>
            <person name="Jaros S."/>
            <person name="Januszkiewicz K."/>
            <person name="Wedrychowicz H."/>
        </authorList>
    </citation>
    <scope>NUCLEOTIDE SEQUENCE [LARGE SCALE GENOMIC DNA]</scope>
    <source>
        <strain evidence="12 13">DSM 26897</strain>
    </source>
</reference>
<keyword evidence="11" id="KW-0479">Metal-binding</keyword>
<keyword evidence="8 11" id="KW-0407">Ion channel</keyword>
<dbReference type="NCBIfam" id="TIGR00494">
    <property type="entry name" value="crcB"/>
    <property type="match status" value="1"/>
</dbReference>
<dbReference type="EMBL" id="FQUO01000015">
    <property type="protein sequence ID" value="SHF96449.1"/>
    <property type="molecule type" value="Genomic_DNA"/>
</dbReference>
<evidence type="ECO:0000256" key="7">
    <source>
        <dbReference type="ARBA" id="ARBA00023136"/>
    </source>
</evidence>
<evidence type="ECO:0000256" key="10">
    <source>
        <dbReference type="ARBA" id="ARBA00035585"/>
    </source>
</evidence>
<keyword evidence="13" id="KW-1185">Reference proteome</keyword>
<evidence type="ECO:0000256" key="6">
    <source>
        <dbReference type="ARBA" id="ARBA00023065"/>
    </source>
</evidence>
<comment type="catalytic activity">
    <reaction evidence="10">
        <text>fluoride(in) = fluoride(out)</text>
        <dbReference type="Rhea" id="RHEA:76159"/>
        <dbReference type="ChEBI" id="CHEBI:17051"/>
    </reaction>
    <physiologicalReaction direction="left-to-right" evidence="10">
        <dbReference type="Rhea" id="RHEA:76160"/>
    </physiologicalReaction>
</comment>
<protein>
    <recommendedName>
        <fullName evidence="11">Fluoride-specific ion channel FluC</fullName>
    </recommendedName>
</protein>
<keyword evidence="4 11" id="KW-0812">Transmembrane</keyword>
<dbReference type="GO" id="GO:0046872">
    <property type="term" value="F:metal ion binding"/>
    <property type="evidence" value="ECO:0007669"/>
    <property type="project" value="UniProtKB-KW"/>
</dbReference>
<evidence type="ECO:0000256" key="8">
    <source>
        <dbReference type="ARBA" id="ARBA00023303"/>
    </source>
</evidence>
<keyword evidence="5 11" id="KW-1133">Transmembrane helix</keyword>
<evidence type="ECO:0000256" key="2">
    <source>
        <dbReference type="ARBA" id="ARBA00022475"/>
    </source>
</evidence>
<evidence type="ECO:0000256" key="11">
    <source>
        <dbReference type="HAMAP-Rule" id="MF_00454"/>
    </source>
</evidence>
<evidence type="ECO:0000313" key="12">
    <source>
        <dbReference type="EMBL" id="SHF96449.1"/>
    </source>
</evidence>
<comment type="activity regulation">
    <text evidence="11">Na(+) is not transported, but it plays an essential structural role and its presence is essential for fluoride channel function.</text>
</comment>
<dbReference type="PANTHER" id="PTHR28259:SF1">
    <property type="entry name" value="FLUORIDE EXPORT PROTEIN 1-RELATED"/>
    <property type="match status" value="1"/>
</dbReference>
<feature type="binding site" evidence="11">
    <location>
        <position position="72"/>
    </location>
    <ligand>
        <name>Na(+)</name>
        <dbReference type="ChEBI" id="CHEBI:29101"/>
        <note>structural</note>
    </ligand>
</feature>
<dbReference type="PANTHER" id="PTHR28259">
    <property type="entry name" value="FLUORIDE EXPORT PROTEIN 1-RELATED"/>
    <property type="match status" value="1"/>
</dbReference>
<keyword evidence="11" id="KW-0915">Sodium</keyword>
<evidence type="ECO:0000256" key="4">
    <source>
        <dbReference type="ARBA" id="ARBA00022692"/>
    </source>
</evidence>
<feature type="transmembrane region" description="Helical" evidence="11">
    <location>
        <begin position="94"/>
        <end position="118"/>
    </location>
</feature>
<keyword evidence="3" id="KW-0997">Cell inner membrane</keyword>
<accession>A0A1M5FYC4</accession>
<feature type="binding site" evidence="11">
    <location>
        <position position="75"/>
    </location>
    <ligand>
        <name>Na(+)</name>
        <dbReference type="ChEBI" id="CHEBI:29101"/>
        <note>structural</note>
    </ligand>
</feature>
<dbReference type="STRING" id="1302690.BUE76_10395"/>
<dbReference type="Pfam" id="PF02537">
    <property type="entry name" value="CRCB"/>
    <property type="match status" value="1"/>
</dbReference>
<gene>
    <name evidence="11" type="primary">fluC</name>
    <name evidence="11" type="synonym">crcB</name>
    <name evidence="12" type="ORF">SAMN05444008_11517</name>
</gene>
<dbReference type="GO" id="GO:0005886">
    <property type="term" value="C:plasma membrane"/>
    <property type="evidence" value="ECO:0007669"/>
    <property type="project" value="UniProtKB-SubCell"/>
</dbReference>
<keyword evidence="7 11" id="KW-0472">Membrane</keyword>
<name>A0A1M5FYC4_9BACT</name>
<keyword evidence="2 11" id="KW-1003">Cell membrane</keyword>
<evidence type="ECO:0000256" key="3">
    <source>
        <dbReference type="ARBA" id="ARBA00022519"/>
    </source>
</evidence>